<accession>A0ABM4D1F1</accession>
<dbReference type="Proteomes" id="UP001652625">
    <property type="component" value="Chromosome 12"/>
</dbReference>
<proteinExistence type="predicted"/>
<protein>
    <submittedName>
        <fullName evidence="3">Zinc finger MYM-type protein 1-like</fullName>
    </submittedName>
</protein>
<evidence type="ECO:0000313" key="3">
    <source>
        <dbReference type="RefSeq" id="XP_065668080.1"/>
    </source>
</evidence>
<dbReference type="PANTHER" id="PTHR45749">
    <property type="match status" value="1"/>
</dbReference>
<feature type="domain" description="DUF4371" evidence="1">
    <location>
        <begin position="18"/>
        <end position="148"/>
    </location>
</feature>
<evidence type="ECO:0000313" key="2">
    <source>
        <dbReference type="Proteomes" id="UP001652625"/>
    </source>
</evidence>
<sequence>MIKITNGVRESKYDDTMKQVLNKPKDTIKYLSSAIQNKVIQCLSQNLEKTLLFEINESAFFSIIADTTQDVSRKEQLSLNFRYVHIIRKQDTQPCQLEIKETFLGFSEIKDHSAVGLTNQLLLLLENKGIDLKKCRGQGYDQANAMRAFITEFRKNK</sequence>
<dbReference type="RefSeq" id="XP_065668080.1">
    <property type="nucleotide sequence ID" value="XM_065812008.1"/>
</dbReference>
<dbReference type="Pfam" id="PF14291">
    <property type="entry name" value="DUF4371"/>
    <property type="match status" value="1"/>
</dbReference>
<name>A0ABM4D1F1_HYDVU</name>
<dbReference type="GeneID" id="136088313"/>
<dbReference type="PANTHER" id="PTHR45749:SF37">
    <property type="entry name" value="OS05G0311600 PROTEIN"/>
    <property type="match status" value="1"/>
</dbReference>
<keyword evidence="2" id="KW-1185">Reference proteome</keyword>
<reference evidence="3" key="1">
    <citation type="submission" date="2025-08" db="UniProtKB">
        <authorList>
            <consortium name="RefSeq"/>
        </authorList>
    </citation>
    <scope>IDENTIFICATION</scope>
</reference>
<dbReference type="InterPro" id="IPR025398">
    <property type="entry name" value="DUF4371"/>
</dbReference>
<gene>
    <name evidence="3" type="primary">LOC136088313</name>
</gene>
<organism evidence="2 3">
    <name type="scientific">Hydra vulgaris</name>
    <name type="common">Hydra</name>
    <name type="synonym">Hydra attenuata</name>
    <dbReference type="NCBI Taxonomy" id="6087"/>
    <lineage>
        <taxon>Eukaryota</taxon>
        <taxon>Metazoa</taxon>
        <taxon>Cnidaria</taxon>
        <taxon>Hydrozoa</taxon>
        <taxon>Hydroidolina</taxon>
        <taxon>Anthoathecata</taxon>
        <taxon>Aplanulata</taxon>
        <taxon>Hydridae</taxon>
        <taxon>Hydra</taxon>
    </lineage>
</organism>
<evidence type="ECO:0000259" key="1">
    <source>
        <dbReference type="Pfam" id="PF14291"/>
    </source>
</evidence>